<dbReference type="OrthoDB" id="255819at2759"/>
<proteinExistence type="inferred from homology"/>
<dbReference type="PANTHER" id="PTHR11954:SF6">
    <property type="entry name" value="MACROPHAGE MIGRATION INHIBITORY FACTOR"/>
    <property type="match status" value="1"/>
</dbReference>
<evidence type="ECO:0000256" key="7">
    <source>
        <dbReference type="ARBA" id="ARBA00036823"/>
    </source>
</evidence>
<dbReference type="GO" id="GO:0050178">
    <property type="term" value="F:phenylpyruvate tautomerase activity"/>
    <property type="evidence" value="ECO:0007669"/>
    <property type="project" value="UniProtKB-EC"/>
</dbReference>
<evidence type="ECO:0000256" key="9">
    <source>
        <dbReference type="ARBA" id="ARBA00039086"/>
    </source>
</evidence>
<evidence type="ECO:0000256" key="1">
    <source>
        <dbReference type="ARBA" id="ARBA00004613"/>
    </source>
</evidence>
<dbReference type="EC" id="5.3.2.1" evidence="9"/>
<feature type="compositionally biased region" description="Basic and acidic residues" evidence="13">
    <location>
        <begin position="269"/>
        <end position="279"/>
    </location>
</feature>
<dbReference type="EC" id="5.3.3.12" evidence="8"/>
<dbReference type="Proteomes" id="UP000224634">
    <property type="component" value="Unassembled WGS sequence"/>
</dbReference>
<comment type="caution">
    <text evidence="14">The sequence shown here is derived from an EMBL/GenBank/DDBJ whole genome shotgun (WGS) entry which is preliminary data.</text>
</comment>
<feature type="compositionally biased region" description="Polar residues" evidence="13">
    <location>
        <begin position="86"/>
        <end position="118"/>
    </location>
</feature>
<dbReference type="InterPro" id="IPR014347">
    <property type="entry name" value="Tautomerase/MIF_sf"/>
</dbReference>
<name>A0A2B7YYQ9_POLH7</name>
<dbReference type="GO" id="GO:0005576">
    <property type="term" value="C:extracellular region"/>
    <property type="evidence" value="ECO:0007669"/>
    <property type="project" value="UniProtKB-SubCell"/>
</dbReference>
<evidence type="ECO:0000256" key="2">
    <source>
        <dbReference type="ARBA" id="ARBA00005851"/>
    </source>
</evidence>
<dbReference type="Pfam" id="PF01187">
    <property type="entry name" value="MIF"/>
    <property type="match status" value="1"/>
</dbReference>
<evidence type="ECO:0000256" key="13">
    <source>
        <dbReference type="SAM" id="MobiDB-lite"/>
    </source>
</evidence>
<dbReference type="PANTHER" id="PTHR11954">
    <property type="entry name" value="D-DOPACHROME DECARBOXYLASE"/>
    <property type="match status" value="1"/>
</dbReference>
<protein>
    <recommendedName>
        <fullName evidence="12">L-dopachrome isomerase</fullName>
        <ecNumber evidence="9">5.3.2.1</ecNumber>
        <ecNumber evidence="8">5.3.3.12</ecNumber>
    </recommendedName>
    <alternativeName>
        <fullName evidence="10">L-dopachrome tautomerase</fullName>
    </alternativeName>
    <alternativeName>
        <fullName evidence="11">Phenylpyruvate tautomerase</fullName>
    </alternativeName>
</protein>
<keyword evidence="15" id="KW-1185">Reference proteome</keyword>
<evidence type="ECO:0000256" key="12">
    <source>
        <dbReference type="ARBA" id="ARBA00042730"/>
    </source>
</evidence>
<evidence type="ECO:0000256" key="10">
    <source>
        <dbReference type="ARBA" id="ARBA00041631"/>
    </source>
</evidence>
<evidence type="ECO:0000256" key="11">
    <source>
        <dbReference type="ARBA" id="ARBA00041912"/>
    </source>
</evidence>
<reference evidence="14 15" key="1">
    <citation type="submission" date="2017-10" db="EMBL/GenBank/DDBJ databases">
        <title>Comparative genomics in systemic dimorphic fungi from Ajellomycetaceae.</title>
        <authorList>
            <person name="Munoz J.F."/>
            <person name="Mcewen J.G."/>
            <person name="Clay O.K."/>
            <person name="Cuomo C.A."/>
        </authorList>
    </citation>
    <scope>NUCLEOTIDE SEQUENCE [LARGE SCALE GENOMIC DNA]</scope>
    <source>
        <strain evidence="14 15">UAMH7299</strain>
    </source>
</reference>
<comment type="catalytic activity">
    <reaction evidence="6">
        <text>3-phenylpyruvate = enol-phenylpyruvate</text>
        <dbReference type="Rhea" id="RHEA:17097"/>
        <dbReference type="ChEBI" id="CHEBI:16815"/>
        <dbReference type="ChEBI" id="CHEBI:18005"/>
        <dbReference type="EC" id="5.3.2.1"/>
    </reaction>
</comment>
<feature type="compositionally biased region" description="Basic residues" evidence="13">
    <location>
        <begin position="58"/>
        <end position="78"/>
    </location>
</feature>
<evidence type="ECO:0000313" key="15">
    <source>
        <dbReference type="Proteomes" id="UP000224634"/>
    </source>
</evidence>
<dbReference type="STRING" id="1447883.A0A2B7YYQ9"/>
<dbReference type="EMBL" id="PDNA01000016">
    <property type="protein sequence ID" value="PGH26455.1"/>
    <property type="molecule type" value="Genomic_DNA"/>
</dbReference>
<evidence type="ECO:0000256" key="3">
    <source>
        <dbReference type="ARBA" id="ARBA00022514"/>
    </source>
</evidence>
<keyword evidence="4" id="KW-0964">Secreted</keyword>
<comment type="subcellular location">
    <subcellularLocation>
        <location evidence="1">Secreted</location>
    </subcellularLocation>
</comment>
<evidence type="ECO:0000256" key="4">
    <source>
        <dbReference type="ARBA" id="ARBA00022525"/>
    </source>
</evidence>
<evidence type="ECO:0000313" key="14">
    <source>
        <dbReference type="EMBL" id="PGH26455.1"/>
    </source>
</evidence>
<dbReference type="InterPro" id="IPR001398">
    <property type="entry name" value="Macrophage_inhib_fac"/>
</dbReference>
<keyword evidence="5" id="KW-0413">Isomerase</keyword>
<sequence length="358" mass="39499">MSHMDPHTVDYPLESQTSPPDSKFAVCDEVDVPTLQSPSSFHQAGLLDKKAQKQQRQQQHHPTNKNNNKKPSHRRSKKVAAVMSSGGDSNSLTKELSRGTPTDGSVTASLKKSPSQQEMAKKRSQYFDEVFASREPYNTPRHRVNQDSIVVVEIKTNIPIKDDFQVVSDIAFHLAQIFQRPENSILLHVVHNACLMLGLSYEPAYLATVSALPYLIAPVTNLRNTVLIQAAINDTLGIPSNRGVVKFEAMPEENFATNGATIKDEIEQLERSSNDEHSSVIKSLSRSMSRKIKSNSSHTASVTTNQTHTSPLSPIQASPSREGSPAMTSKTDSPRKLGSTGRGSVVRKCKSIKQLFFR</sequence>
<feature type="region of interest" description="Disordered" evidence="13">
    <location>
        <begin position="1"/>
        <end position="123"/>
    </location>
</feature>
<comment type="catalytic activity">
    <reaction evidence="7">
        <text>L-dopachrome = 5,6-dihydroxyindole-2-carboxylate</text>
        <dbReference type="Rhea" id="RHEA:13041"/>
        <dbReference type="ChEBI" id="CHEBI:16875"/>
        <dbReference type="ChEBI" id="CHEBI:57509"/>
        <dbReference type="EC" id="5.3.3.12"/>
    </reaction>
</comment>
<keyword evidence="3" id="KW-0202">Cytokine</keyword>
<evidence type="ECO:0000256" key="6">
    <source>
        <dbReference type="ARBA" id="ARBA00036735"/>
    </source>
</evidence>
<dbReference type="GO" id="GO:0004167">
    <property type="term" value="F:dopachrome isomerase activity"/>
    <property type="evidence" value="ECO:0007669"/>
    <property type="project" value="UniProtKB-EC"/>
</dbReference>
<dbReference type="SUPFAM" id="SSF55331">
    <property type="entry name" value="Tautomerase/MIF"/>
    <property type="match status" value="1"/>
</dbReference>
<dbReference type="AlphaFoldDB" id="A0A2B7YYQ9"/>
<feature type="compositionally biased region" description="Polar residues" evidence="13">
    <location>
        <begin position="294"/>
        <end position="331"/>
    </location>
</feature>
<evidence type="ECO:0000256" key="8">
    <source>
        <dbReference type="ARBA" id="ARBA00038932"/>
    </source>
</evidence>
<gene>
    <name evidence="14" type="ORF">AJ80_01768</name>
</gene>
<comment type="similarity">
    <text evidence="2">Belongs to the MIF family.</text>
</comment>
<dbReference type="Gene3D" id="3.30.429.10">
    <property type="entry name" value="Macrophage Migration Inhibitory Factor"/>
    <property type="match status" value="1"/>
</dbReference>
<feature type="region of interest" description="Disordered" evidence="13">
    <location>
        <begin position="269"/>
        <end position="345"/>
    </location>
</feature>
<accession>A0A2B7YYQ9</accession>
<organism evidence="14 15">
    <name type="scientific">Polytolypa hystricis (strain UAMH7299)</name>
    <dbReference type="NCBI Taxonomy" id="1447883"/>
    <lineage>
        <taxon>Eukaryota</taxon>
        <taxon>Fungi</taxon>
        <taxon>Dikarya</taxon>
        <taxon>Ascomycota</taxon>
        <taxon>Pezizomycotina</taxon>
        <taxon>Eurotiomycetes</taxon>
        <taxon>Eurotiomycetidae</taxon>
        <taxon>Onygenales</taxon>
        <taxon>Onygenales incertae sedis</taxon>
        <taxon>Polytolypa</taxon>
    </lineage>
</organism>
<evidence type="ECO:0000256" key="5">
    <source>
        <dbReference type="ARBA" id="ARBA00023235"/>
    </source>
</evidence>